<sequence>MVQDKLDFTLTREDVFSLLRDLFGETVEAARVRISGERKKVFRNIAARTLTLPMQSALIWPQ</sequence>
<protein>
    <submittedName>
        <fullName evidence="1">Uncharacterized protein</fullName>
    </submittedName>
</protein>
<keyword evidence="2" id="KW-1185">Reference proteome</keyword>
<comment type="caution">
    <text evidence="1">The sequence shown here is derived from an EMBL/GenBank/DDBJ whole genome shotgun (WGS) entry which is preliminary data.</text>
</comment>
<organism evidence="1 2">
    <name type="scientific">Desmophyllum pertusum</name>
    <dbReference type="NCBI Taxonomy" id="174260"/>
    <lineage>
        <taxon>Eukaryota</taxon>
        <taxon>Metazoa</taxon>
        <taxon>Cnidaria</taxon>
        <taxon>Anthozoa</taxon>
        <taxon>Hexacorallia</taxon>
        <taxon>Scleractinia</taxon>
        <taxon>Caryophylliina</taxon>
        <taxon>Caryophylliidae</taxon>
        <taxon>Desmophyllum</taxon>
    </lineage>
</organism>
<accession>A0A9W9Z6D5</accession>
<dbReference type="AlphaFoldDB" id="A0A9W9Z6D5"/>
<name>A0A9W9Z6D5_9CNID</name>
<reference evidence="1" key="1">
    <citation type="submission" date="2023-01" db="EMBL/GenBank/DDBJ databases">
        <title>Genome assembly of the deep-sea coral Lophelia pertusa.</title>
        <authorList>
            <person name="Herrera S."/>
            <person name="Cordes E."/>
        </authorList>
    </citation>
    <scope>NUCLEOTIDE SEQUENCE</scope>
    <source>
        <strain evidence="1">USNM1676648</strain>
        <tissue evidence="1">Polyp</tissue>
    </source>
</reference>
<evidence type="ECO:0000313" key="1">
    <source>
        <dbReference type="EMBL" id="KAJ7375259.1"/>
    </source>
</evidence>
<gene>
    <name evidence="1" type="ORF">OS493_002006</name>
</gene>
<evidence type="ECO:0000313" key="2">
    <source>
        <dbReference type="Proteomes" id="UP001163046"/>
    </source>
</evidence>
<proteinExistence type="predicted"/>
<dbReference type="EMBL" id="MU826826">
    <property type="protein sequence ID" value="KAJ7375259.1"/>
    <property type="molecule type" value="Genomic_DNA"/>
</dbReference>
<dbReference type="Proteomes" id="UP001163046">
    <property type="component" value="Unassembled WGS sequence"/>
</dbReference>